<dbReference type="Proteomes" id="UP000822688">
    <property type="component" value="Chromosome 1"/>
</dbReference>
<evidence type="ECO:0000256" key="3">
    <source>
        <dbReference type="ARBA" id="ARBA00022692"/>
    </source>
</evidence>
<dbReference type="PROSITE" id="PS50866">
    <property type="entry name" value="GOLD"/>
    <property type="match status" value="1"/>
</dbReference>
<dbReference type="InterPro" id="IPR009038">
    <property type="entry name" value="GOLD_dom"/>
</dbReference>
<evidence type="ECO:0000313" key="11">
    <source>
        <dbReference type="Proteomes" id="UP000822688"/>
    </source>
</evidence>
<comment type="similarity">
    <text evidence="2 7">Belongs to the EMP24/GP25L family.</text>
</comment>
<sequence>MVTNVHLSEPGRQCSMGLWMFVAGLMWLGSAAEAIRFELDKRECWVHEVPADGDLMHVSFVVIKVANPWGRLHNRRAAYVGVDLSIEDPGGQQVHTIKQRMEAKYNLTAIRKGPYKFCFQNRVSLLQTIDFNVHIGHITRDEPIKDEHLYVLFAQIARVEDALFDVQFEQHWLHSQATRQAQVANGLSRRVLYKAAVESLSLIACSVLQIVLLQRLFEKRLGLCPQRV</sequence>
<feature type="transmembrane region" description="Helical" evidence="8">
    <location>
        <begin position="191"/>
        <end position="212"/>
    </location>
</feature>
<evidence type="ECO:0000256" key="5">
    <source>
        <dbReference type="ARBA" id="ARBA00022989"/>
    </source>
</evidence>
<evidence type="ECO:0000259" key="9">
    <source>
        <dbReference type="PROSITE" id="PS50866"/>
    </source>
</evidence>
<dbReference type="InterPro" id="IPR015720">
    <property type="entry name" value="Emp24-like"/>
</dbReference>
<keyword evidence="5 8" id="KW-1133">Transmembrane helix</keyword>
<protein>
    <recommendedName>
        <fullName evidence="9">GOLD domain-containing protein</fullName>
    </recommendedName>
</protein>
<evidence type="ECO:0000313" key="10">
    <source>
        <dbReference type="EMBL" id="KAG0590925.1"/>
    </source>
</evidence>
<evidence type="ECO:0000256" key="1">
    <source>
        <dbReference type="ARBA" id="ARBA00004479"/>
    </source>
</evidence>
<name>A0A8T0J5W5_CERPU</name>
<dbReference type="EMBL" id="CM026421">
    <property type="protein sequence ID" value="KAG0590925.1"/>
    <property type="molecule type" value="Genomic_DNA"/>
</dbReference>
<keyword evidence="3 7" id="KW-0812">Transmembrane</keyword>
<keyword evidence="11" id="KW-1185">Reference proteome</keyword>
<accession>A0A8T0J5W5</accession>
<comment type="caution">
    <text evidence="10">The sequence shown here is derived from an EMBL/GenBank/DDBJ whole genome shotgun (WGS) entry which is preliminary data.</text>
</comment>
<dbReference type="AlphaFoldDB" id="A0A8T0J5W5"/>
<feature type="domain" description="GOLD" evidence="9">
    <location>
        <begin position="42"/>
        <end position="135"/>
    </location>
</feature>
<dbReference type="PANTHER" id="PTHR22811">
    <property type="entry name" value="TRANSMEMBRANE EMP24 DOMAIN-CONTAINING PROTEIN"/>
    <property type="match status" value="1"/>
</dbReference>
<keyword evidence="6 8" id="KW-0472">Membrane</keyword>
<dbReference type="OrthoDB" id="1929172at2759"/>
<organism evidence="10 11">
    <name type="scientific">Ceratodon purpureus</name>
    <name type="common">Fire moss</name>
    <name type="synonym">Dicranum purpureum</name>
    <dbReference type="NCBI Taxonomy" id="3225"/>
    <lineage>
        <taxon>Eukaryota</taxon>
        <taxon>Viridiplantae</taxon>
        <taxon>Streptophyta</taxon>
        <taxon>Embryophyta</taxon>
        <taxon>Bryophyta</taxon>
        <taxon>Bryophytina</taxon>
        <taxon>Bryopsida</taxon>
        <taxon>Dicranidae</taxon>
        <taxon>Pseudoditrichales</taxon>
        <taxon>Ditrichaceae</taxon>
        <taxon>Ceratodon</taxon>
    </lineage>
</organism>
<keyword evidence="4" id="KW-0732">Signal</keyword>
<dbReference type="SMART" id="SM01190">
    <property type="entry name" value="EMP24_GP25L"/>
    <property type="match status" value="1"/>
</dbReference>
<reference evidence="10" key="1">
    <citation type="submission" date="2020-06" db="EMBL/GenBank/DDBJ databases">
        <title>WGS assembly of Ceratodon purpureus strain R40.</title>
        <authorList>
            <person name="Carey S.B."/>
            <person name="Jenkins J."/>
            <person name="Shu S."/>
            <person name="Lovell J.T."/>
            <person name="Sreedasyam A."/>
            <person name="Maumus F."/>
            <person name="Tiley G.P."/>
            <person name="Fernandez-Pozo N."/>
            <person name="Barry K."/>
            <person name="Chen C."/>
            <person name="Wang M."/>
            <person name="Lipzen A."/>
            <person name="Daum C."/>
            <person name="Saski C.A."/>
            <person name="Payton A.C."/>
            <person name="Mcbreen J.C."/>
            <person name="Conrad R.E."/>
            <person name="Kollar L.M."/>
            <person name="Olsson S."/>
            <person name="Huttunen S."/>
            <person name="Landis J.B."/>
            <person name="Wickett N.J."/>
            <person name="Johnson M.G."/>
            <person name="Rensing S.A."/>
            <person name="Grimwood J."/>
            <person name="Schmutz J."/>
            <person name="Mcdaniel S.F."/>
        </authorList>
    </citation>
    <scope>NUCLEOTIDE SEQUENCE</scope>
    <source>
        <strain evidence="10">R40</strain>
    </source>
</reference>
<evidence type="ECO:0000256" key="6">
    <source>
        <dbReference type="ARBA" id="ARBA00023136"/>
    </source>
</evidence>
<dbReference type="GO" id="GO:0016020">
    <property type="term" value="C:membrane"/>
    <property type="evidence" value="ECO:0007669"/>
    <property type="project" value="UniProtKB-SubCell"/>
</dbReference>
<proteinExistence type="inferred from homology"/>
<evidence type="ECO:0000256" key="8">
    <source>
        <dbReference type="SAM" id="Phobius"/>
    </source>
</evidence>
<evidence type="ECO:0000256" key="7">
    <source>
        <dbReference type="RuleBase" id="RU003827"/>
    </source>
</evidence>
<feature type="transmembrane region" description="Helical" evidence="8">
    <location>
        <begin position="16"/>
        <end position="35"/>
    </location>
</feature>
<dbReference type="Pfam" id="PF01105">
    <property type="entry name" value="EMP24_GP25L"/>
    <property type="match status" value="1"/>
</dbReference>
<comment type="subcellular location">
    <subcellularLocation>
        <location evidence="1 7">Membrane</location>
        <topology evidence="1 7">Single-pass type I membrane protein</topology>
    </subcellularLocation>
</comment>
<gene>
    <name evidence="10" type="ORF">KC19_1G136200</name>
</gene>
<evidence type="ECO:0000256" key="4">
    <source>
        <dbReference type="ARBA" id="ARBA00022729"/>
    </source>
</evidence>
<evidence type="ECO:0000256" key="2">
    <source>
        <dbReference type="ARBA" id="ARBA00007104"/>
    </source>
</evidence>